<gene>
    <name evidence="6" type="ORF">AKJ09_05011</name>
</gene>
<evidence type="ECO:0000313" key="7">
    <source>
        <dbReference type="Proteomes" id="UP000064967"/>
    </source>
</evidence>
<proteinExistence type="inferred from homology"/>
<dbReference type="OrthoDB" id="9805575at2"/>
<keyword evidence="4" id="KW-0456">Lyase</keyword>
<dbReference type="SUPFAM" id="SSF51316">
    <property type="entry name" value="Mss4-like"/>
    <property type="match status" value="1"/>
</dbReference>
<dbReference type="InterPro" id="IPR011057">
    <property type="entry name" value="Mss4-like_sf"/>
</dbReference>
<evidence type="ECO:0000313" key="6">
    <source>
        <dbReference type="EMBL" id="AKU98347.1"/>
    </source>
</evidence>
<dbReference type="PANTHER" id="PTHR33337">
    <property type="entry name" value="GFA DOMAIN-CONTAINING PROTEIN"/>
    <property type="match status" value="1"/>
</dbReference>
<keyword evidence="3" id="KW-0862">Zinc</keyword>
<reference evidence="6 7" key="1">
    <citation type="submission" date="2015-08" db="EMBL/GenBank/DDBJ databases">
        <authorList>
            <person name="Babu N.S."/>
            <person name="Beckwith C.J."/>
            <person name="Beseler K.G."/>
            <person name="Brison A."/>
            <person name="Carone J.V."/>
            <person name="Caskin T.P."/>
            <person name="Diamond M."/>
            <person name="Durham M.E."/>
            <person name="Foxe J.M."/>
            <person name="Go M."/>
            <person name="Henderson B.A."/>
            <person name="Jones I.B."/>
            <person name="McGettigan J.A."/>
            <person name="Micheletti S.J."/>
            <person name="Nasrallah M.E."/>
            <person name="Ortiz D."/>
            <person name="Piller C.R."/>
            <person name="Privatt S.R."/>
            <person name="Schneider S.L."/>
            <person name="Sharp S."/>
            <person name="Smith T.C."/>
            <person name="Stanton J.D."/>
            <person name="Ullery H.E."/>
            <person name="Wilson R.J."/>
            <person name="Serrano M.G."/>
            <person name="Buck G."/>
            <person name="Lee V."/>
            <person name="Wang Y."/>
            <person name="Carvalho R."/>
            <person name="Voegtly L."/>
            <person name="Shi R."/>
            <person name="Duckworth R."/>
            <person name="Johnson A."/>
            <person name="Loviza R."/>
            <person name="Walstead R."/>
            <person name="Shah Z."/>
            <person name="Kiflezghi M."/>
            <person name="Wade K."/>
            <person name="Ball S.L."/>
            <person name="Bradley K.W."/>
            <person name="Asai D.J."/>
            <person name="Bowman C.A."/>
            <person name="Russell D.A."/>
            <person name="Pope W.H."/>
            <person name="Jacobs-Sera D."/>
            <person name="Hendrix R.W."/>
            <person name="Hatfull G.F."/>
        </authorList>
    </citation>
    <scope>NUCLEOTIDE SEQUENCE [LARGE SCALE GENOMIC DNA]</scope>
    <source>
        <strain evidence="6 7">DSM 27648</strain>
    </source>
</reference>
<dbReference type="InterPro" id="IPR006913">
    <property type="entry name" value="CENP-V/GFA"/>
</dbReference>
<evidence type="ECO:0000259" key="5">
    <source>
        <dbReference type="PROSITE" id="PS51891"/>
    </source>
</evidence>
<keyword evidence="7" id="KW-1185">Reference proteome</keyword>
<evidence type="ECO:0000256" key="1">
    <source>
        <dbReference type="ARBA" id="ARBA00005495"/>
    </source>
</evidence>
<dbReference type="EMBL" id="CP012333">
    <property type="protein sequence ID" value="AKU98347.1"/>
    <property type="molecule type" value="Genomic_DNA"/>
</dbReference>
<comment type="similarity">
    <text evidence="1">Belongs to the Gfa family.</text>
</comment>
<dbReference type="AlphaFoldDB" id="A0A0K1PXW0"/>
<name>A0A0K1PXW0_9BACT</name>
<dbReference type="Proteomes" id="UP000064967">
    <property type="component" value="Chromosome"/>
</dbReference>
<evidence type="ECO:0000256" key="2">
    <source>
        <dbReference type="ARBA" id="ARBA00022723"/>
    </source>
</evidence>
<dbReference type="GO" id="GO:0016846">
    <property type="term" value="F:carbon-sulfur lyase activity"/>
    <property type="evidence" value="ECO:0007669"/>
    <property type="project" value="InterPro"/>
</dbReference>
<dbReference type="GO" id="GO:0046872">
    <property type="term" value="F:metal ion binding"/>
    <property type="evidence" value="ECO:0007669"/>
    <property type="project" value="UniProtKB-KW"/>
</dbReference>
<dbReference type="STRING" id="1391654.AKJ09_05011"/>
<keyword evidence="2" id="KW-0479">Metal-binding</keyword>
<dbReference type="Gene3D" id="3.90.1590.10">
    <property type="entry name" value="glutathione-dependent formaldehyde- activating enzyme (gfa)"/>
    <property type="match status" value="1"/>
</dbReference>
<dbReference type="PROSITE" id="PS51891">
    <property type="entry name" value="CENP_V_GFA"/>
    <property type="match status" value="1"/>
</dbReference>
<evidence type="ECO:0000256" key="3">
    <source>
        <dbReference type="ARBA" id="ARBA00022833"/>
    </source>
</evidence>
<dbReference type="KEGG" id="llu:AKJ09_05011"/>
<dbReference type="PANTHER" id="PTHR33337:SF40">
    <property type="entry name" value="CENP-V_GFA DOMAIN-CONTAINING PROTEIN-RELATED"/>
    <property type="match status" value="1"/>
</dbReference>
<dbReference type="PATRIC" id="fig|1391654.3.peg.5073"/>
<dbReference type="Pfam" id="PF04828">
    <property type="entry name" value="GFA"/>
    <property type="match status" value="1"/>
</dbReference>
<accession>A0A0K1PXW0</accession>
<sequence>MIAGGCLCGAVRYELRGASTSVTYCHCSMCRRWHGHLGAYAAVDRADFVLTEQRCLKWYVSSPTVRRGFCAECGSSLFFDQADLPKIAFCVGTLDEPTNLQSKAHIFVASKGDYYAVADDGLLRFDDSP</sequence>
<protein>
    <submittedName>
        <fullName evidence="6">Gfa-like protein</fullName>
    </submittedName>
</protein>
<evidence type="ECO:0000256" key="4">
    <source>
        <dbReference type="ARBA" id="ARBA00023239"/>
    </source>
</evidence>
<organism evidence="6 7">
    <name type="scientific">Labilithrix luteola</name>
    <dbReference type="NCBI Taxonomy" id="1391654"/>
    <lineage>
        <taxon>Bacteria</taxon>
        <taxon>Pseudomonadati</taxon>
        <taxon>Myxococcota</taxon>
        <taxon>Polyangia</taxon>
        <taxon>Polyangiales</taxon>
        <taxon>Labilitrichaceae</taxon>
        <taxon>Labilithrix</taxon>
    </lineage>
</organism>
<feature type="domain" description="CENP-V/GFA" evidence="5">
    <location>
        <begin position="2"/>
        <end position="116"/>
    </location>
</feature>